<organism evidence="1 2">
    <name type="scientific">Brevundimonas nasdae</name>
    <dbReference type="NCBI Taxonomy" id="172043"/>
    <lineage>
        <taxon>Bacteria</taxon>
        <taxon>Pseudomonadati</taxon>
        <taxon>Pseudomonadota</taxon>
        <taxon>Alphaproteobacteria</taxon>
        <taxon>Caulobacterales</taxon>
        <taxon>Caulobacteraceae</taxon>
        <taxon>Brevundimonas</taxon>
    </lineage>
</organism>
<dbReference type="EMBL" id="JWSY01000003">
    <property type="protein sequence ID" value="KIC60834.1"/>
    <property type="molecule type" value="Genomic_DNA"/>
</dbReference>
<protein>
    <submittedName>
        <fullName evidence="1">Uncharacterized protein</fullName>
    </submittedName>
</protein>
<evidence type="ECO:0000313" key="2">
    <source>
        <dbReference type="Proteomes" id="UP000031166"/>
    </source>
</evidence>
<evidence type="ECO:0000313" key="1">
    <source>
        <dbReference type="EMBL" id="KIC60834.1"/>
    </source>
</evidence>
<proteinExistence type="predicted"/>
<comment type="caution">
    <text evidence="1">The sequence shown here is derived from an EMBL/GenBank/DDBJ whole genome shotgun (WGS) entry which is preliminary data.</text>
</comment>
<sequence length="243" mass="27076">MEALRAAATLREDEHGKAVASQDWRAAFEARLTNLIWRTIALSLDLGVTSPRFQPGIGPIVLARRLEVDCEAALATMQPTENRAGLFHKVTTIRDVLRGTLDAVGVLETWMGGDPKEPFFLAARAVALGQVEAELALAEDGHWEQVAKWKGQKVGRPPDSRAAWRIESAPIIQSWIDAEPTISRPDLAKKLNEWLNTNWRRLNQTRPSPPQLESLGNLLREMDAAGLIKLNDVPRKSKKKRKS</sequence>
<gene>
    <name evidence="1" type="ORF">RM53_01760</name>
</gene>
<reference evidence="1 2" key="1">
    <citation type="submission" date="2014-12" db="EMBL/GenBank/DDBJ databases">
        <title>Genome sequencing of Brevundimonas nasdae TPW30.</title>
        <authorList>
            <person name="Tan P.W."/>
            <person name="Chan K.-G."/>
        </authorList>
    </citation>
    <scope>NUCLEOTIDE SEQUENCE [LARGE SCALE GENOMIC DNA]</scope>
    <source>
        <strain evidence="1 2">TPW30</strain>
    </source>
</reference>
<dbReference type="Proteomes" id="UP000031166">
    <property type="component" value="Unassembled WGS sequence"/>
</dbReference>
<dbReference type="AlphaFoldDB" id="A0A0B4CHV4"/>
<accession>A0A0B4CHV4</accession>
<name>A0A0B4CHV4_9CAUL</name>